<feature type="transmembrane region" description="Helical" evidence="8">
    <location>
        <begin position="176"/>
        <end position="192"/>
    </location>
</feature>
<comment type="subcellular location">
    <subcellularLocation>
        <location evidence="1">Cell membrane</location>
        <topology evidence="1">Multi-pass membrane protein</topology>
    </subcellularLocation>
</comment>
<gene>
    <name evidence="9" type="ORF">IMC76_04680</name>
</gene>
<dbReference type="GO" id="GO:0022857">
    <property type="term" value="F:transmembrane transporter activity"/>
    <property type="evidence" value="ECO:0007669"/>
    <property type="project" value="InterPro"/>
</dbReference>
<dbReference type="InterPro" id="IPR000522">
    <property type="entry name" value="ABC_transptr_permease_BtuC"/>
</dbReference>
<feature type="transmembrane region" description="Helical" evidence="8">
    <location>
        <begin position="6"/>
        <end position="28"/>
    </location>
</feature>
<dbReference type="OrthoDB" id="9796260at2"/>
<accession>A0A7M1LJV2</accession>
<feature type="transmembrane region" description="Helical" evidence="8">
    <location>
        <begin position="40"/>
        <end position="61"/>
    </location>
</feature>
<dbReference type="EMBL" id="CP063078">
    <property type="protein sequence ID" value="QOQ88086.1"/>
    <property type="molecule type" value="Genomic_DNA"/>
</dbReference>
<dbReference type="Proteomes" id="UP000594749">
    <property type="component" value="Chromosome"/>
</dbReference>
<keyword evidence="5 8" id="KW-0812">Transmembrane</keyword>
<dbReference type="PANTHER" id="PTHR30472">
    <property type="entry name" value="FERRIC ENTEROBACTIN TRANSPORT SYSTEM PERMEASE PROTEIN"/>
    <property type="match status" value="1"/>
</dbReference>
<evidence type="ECO:0000256" key="2">
    <source>
        <dbReference type="ARBA" id="ARBA00007935"/>
    </source>
</evidence>
<protein>
    <submittedName>
        <fullName evidence="9">Iron chelate uptake ABC transporter family permease subunit</fullName>
    </submittedName>
</protein>
<evidence type="ECO:0000256" key="7">
    <source>
        <dbReference type="ARBA" id="ARBA00023136"/>
    </source>
</evidence>
<evidence type="ECO:0000256" key="5">
    <source>
        <dbReference type="ARBA" id="ARBA00022692"/>
    </source>
</evidence>
<feature type="transmembrane region" description="Helical" evidence="8">
    <location>
        <begin position="288"/>
        <end position="309"/>
    </location>
</feature>
<evidence type="ECO:0000256" key="6">
    <source>
        <dbReference type="ARBA" id="ARBA00022989"/>
    </source>
</evidence>
<sequence>MRTKLIIMAVLVAVFGLVYLFYGLNFKFFEFSMSLRIPKFLAMLLVAYCIGAATLIFQTIIKNTIVTPCLLGMNSLYLLIHTAVMFFLGSASVFVLNKFASFMLDLVLMGSIATFLYSYLFRVTGHNVLYVLLTGTVMATLFSSLQNSMVRVMDPNEYDALLSSLVASFNNVNSDILGFAFIVAFVLSIVFYKDLKLLDAISLGKEMAINLGIDYDKVTKRLLLGVALFIAVATALVGPISFLGLIIANLSRQFFNTYRHSYLIAGSIFFGMIVLIVGQVIVERVFVLSVPISVFISIMGGGYFMYLLVVNRSRI</sequence>
<dbReference type="Pfam" id="PF01032">
    <property type="entry name" value="FecCD"/>
    <property type="match status" value="1"/>
</dbReference>
<feature type="transmembrane region" description="Helical" evidence="8">
    <location>
        <begin position="127"/>
        <end position="145"/>
    </location>
</feature>
<dbReference type="Gene3D" id="1.10.3470.10">
    <property type="entry name" value="ABC transporter involved in vitamin B12 uptake, BtuC"/>
    <property type="match status" value="1"/>
</dbReference>
<keyword evidence="7 8" id="KW-0472">Membrane</keyword>
<dbReference type="GO" id="GO:0005886">
    <property type="term" value="C:plasma membrane"/>
    <property type="evidence" value="ECO:0007669"/>
    <property type="project" value="UniProtKB-SubCell"/>
</dbReference>
<evidence type="ECO:0000256" key="1">
    <source>
        <dbReference type="ARBA" id="ARBA00004651"/>
    </source>
</evidence>
<proteinExistence type="inferred from homology"/>
<evidence type="ECO:0000256" key="4">
    <source>
        <dbReference type="ARBA" id="ARBA00022475"/>
    </source>
</evidence>
<dbReference type="PANTHER" id="PTHR30472:SF19">
    <property type="entry name" value="PETROBACTIN IMPORT SYSTEM PERMEASE PROTEIN YCLO"/>
    <property type="match status" value="1"/>
</dbReference>
<feature type="transmembrane region" description="Helical" evidence="8">
    <location>
        <begin position="76"/>
        <end position="96"/>
    </location>
</feature>
<dbReference type="SUPFAM" id="SSF81345">
    <property type="entry name" value="ABC transporter involved in vitamin B12 uptake, BtuC"/>
    <property type="match status" value="1"/>
</dbReference>
<evidence type="ECO:0000256" key="3">
    <source>
        <dbReference type="ARBA" id="ARBA00022448"/>
    </source>
</evidence>
<evidence type="ECO:0000313" key="9">
    <source>
        <dbReference type="EMBL" id="QOQ88086.1"/>
    </source>
</evidence>
<dbReference type="InterPro" id="IPR037294">
    <property type="entry name" value="ABC_BtuC-like"/>
</dbReference>
<dbReference type="RefSeq" id="WP_025801791.1">
    <property type="nucleotide sequence ID" value="NZ_CP053842.1"/>
</dbReference>
<feature type="transmembrane region" description="Helical" evidence="8">
    <location>
        <begin position="222"/>
        <end position="250"/>
    </location>
</feature>
<keyword evidence="4" id="KW-1003">Cell membrane</keyword>
<evidence type="ECO:0000313" key="10">
    <source>
        <dbReference type="Proteomes" id="UP000594749"/>
    </source>
</evidence>
<dbReference type="GO" id="GO:0033214">
    <property type="term" value="P:siderophore-iron import into cell"/>
    <property type="evidence" value="ECO:0007669"/>
    <property type="project" value="TreeGrafter"/>
</dbReference>
<feature type="transmembrane region" description="Helical" evidence="8">
    <location>
        <begin position="262"/>
        <end position="282"/>
    </location>
</feature>
<feature type="transmembrane region" description="Helical" evidence="8">
    <location>
        <begin position="103"/>
        <end position="121"/>
    </location>
</feature>
<name>A0A7M1LJV2_9BACT</name>
<reference evidence="9 10" key="1">
    <citation type="submission" date="2020-10" db="EMBL/GenBank/DDBJ databases">
        <title>Campylobacter and Helicobacter PacBio genomes.</title>
        <authorList>
            <person name="Lane C."/>
        </authorList>
    </citation>
    <scope>NUCLEOTIDE SEQUENCE [LARGE SCALE GENOMIC DNA]</scope>
    <source>
        <strain evidence="9 10">2016D-0077</strain>
    </source>
</reference>
<keyword evidence="10" id="KW-1185">Reference proteome</keyword>
<organism evidence="9 10">
    <name type="scientific">Campylobacter corcagiensis</name>
    <dbReference type="NCBI Taxonomy" id="1448857"/>
    <lineage>
        <taxon>Bacteria</taxon>
        <taxon>Pseudomonadati</taxon>
        <taxon>Campylobacterota</taxon>
        <taxon>Epsilonproteobacteria</taxon>
        <taxon>Campylobacterales</taxon>
        <taxon>Campylobacteraceae</taxon>
        <taxon>Campylobacter</taxon>
    </lineage>
</organism>
<keyword evidence="6 8" id="KW-1133">Transmembrane helix</keyword>
<evidence type="ECO:0000256" key="8">
    <source>
        <dbReference type="SAM" id="Phobius"/>
    </source>
</evidence>
<keyword evidence="3" id="KW-0813">Transport</keyword>
<comment type="similarity">
    <text evidence="2">Belongs to the binding-protein-dependent transport system permease family. FecCD subfamily.</text>
</comment>
<dbReference type="AlphaFoldDB" id="A0A7M1LJV2"/>
<dbReference type="CDD" id="cd06550">
    <property type="entry name" value="TM_ABC_iron-siderophores_like"/>
    <property type="match status" value="1"/>
</dbReference>